<feature type="repeat" description="PPR" evidence="4">
    <location>
        <begin position="329"/>
        <end position="363"/>
    </location>
</feature>
<evidence type="ECO:0000256" key="3">
    <source>
        <dbReference type="ARBA" id="ARBA00022946"/>
    </source>
</evidence>
<keyword evidence="2" id="KW-0677">Repeat</keyword>
<dbReference type="GeneID" id="109709157"/>
<sequence>MAESSLVLPLSLLLPPQNPKSPPRSPPLRRRNLRPLTPKPLLSDVRRDLTSPSSPSTSAASAAAAASTRRRILTYYARLASKLARSGRLRDFLMVAESILTSDAAADDDSPQFVARLGVRMVSEGVSSLLWRGRLQEVLDFVREAERIGISSPLLFDATAMDDLATECRRLLDQDRLEEFVVLMETLAGYRFFVKDIIDPVDILKKLVKKRDLDLAVRYARVFPHSQLLLCFIIQEFGNKRDLTSAIRAFEVLKQQSGGINMFACRSIIDICGHCGDFLRSRIILEELLAEKIVPNVYVFNSLMNVNAHDLSYTLQAYKNMQNLGVAADLTSYNILLKACCNARRVDLAQNIYRDMKHLALNGALKLNVYTYSTMIKVFADAKMWQMALSIKDDMLISDVSPNMITWSSLISACAKSGLVDKAIQVFEEMLINGCEPNAQCCNIILCACVESCQYDKAFRLFYSWKDTGFKIFCTSKAKRSPLYSGSEPTYTVVPFKPTIATFNILMKACGTDFYRAKALIHEMKIVGLNPNHISWSVLIDIYGTAQNFQGAIQAFRRMQDIGITPDVVAYTTAIKACVENKKLKMAFSLFEEMKKFQLQPNWVTYNTLLRARSRYGSLYEVQQCLAVYQDMRKAGYSSNDYYLKELIEEWCEGVLCSKNQNQELVSDGSSVMKGESRKLYDLFLEKVAAHLQKDIGENQIIDIRGLTKVEARIIVLSVLRMIKESYLLGNTIQEEDMIIITGVGKEAKGAASHPLEVQQTLVGVLKNELGLDVMTGHRALCSGRAPPHSDSALRSPTVLEMTEVVEDYTHLARRPRDLGVLKVTRDSLQQWLQKKSSQGI</sequence>
<reference evidence="7" key="1">
    <citation type="journal article" date="2015" name="Nat. Genet.">
        <title>The pineapple genome and the evolution of CAM photosynthesis.</title>
        <authorList>
            <person name="Ming R."/>
            <person name="VanBuren R."/>
            <person name="Wai C.M."/>
            <person name="Tang H."/>
            <person name="Schatz M.C."/>
            <person name="Bowers J.E."/>
            <person name="Lyons E."/>
            <person name="Wang M.L."/>
            <person name="Chen J."/>
            <person name="Biggers E."/>
            <person name="Zhang J."/>
            <person name="Huang L."/>
            <person name="Zhang L."/>
            <person name="Miao W."/>
            <person name="Zhang J."/>
            <person name="Ye Z."/>
            <person name="Miao C."/>
            <person name="Lin Z."/>
            <person name="Wang H."/>
            <person name="Zhou H."/>
            <person name="Yim W.C."/>
            <person name="Priest H.D."/>
            <person name="Zheng C."/>
            <person name="Woodhouse M."/>
            <person name="Edger P.P."/>
            <person name="Guyot R."/>
            <person name="Guo H.B."/>
            <person name="Guo H."/>
            <person name="Zheng G."/>
            <person name="Singh R."/>
            <person name="Sharma A."/>
            <person name="Min X."/>
            <person name="Zheng Y."/>
            <person name="Lee H."/>
            <person name="Gurtowski J."/>
            <person name="Sedlazeck F.J."/>
            <person name="Harkess A."/>
            <person name="McKain M.R."/>
            <person name="Liao Z."/>
            <person name="Fang J."/>
            <person name="Liu J."/>
            <person name="Zhang X."/>
            <person name="Zhang Q."/>
            <person name="Hu W."/>
            <person name="Qin Y."/>
            <person name="Wang K."/>
            <person name="Chen L.Y."/>
            <person name="Shirley N."/>
            <person name="Lin Y.R."/>
            <person name="Liu L.Y."/>
            <person name="Hernandez A.G."/>
            <person name="Wright C.L."/>
            <person name="Bulone V."/>
            <person name="Tuskan G.A."/>
            <person name="Heath K."/>
            <person name="Zee F."/>
            <person name="Moore P.H."/>
            <person name="Sunkar R."/>
            <person name="Leebens-Mack J.H."/>
            <person name="Mockler T."/>
            <person name="Bennetzen J.L."/>
            <person name="Freeling M."/>
            <person name="Sankoff D."/>
            <person name="Paterson A.H."/>
            <person name="Zhu X."/>
            <person name="Yang X."/>
            <person name="Smith J.A."/>
            <person name="Cushman J.C."/>
            <person name="Paull R.E."/>
            <person name="Yu Q."/>
        </authorList>
    </citation>
    <scope>NUCLEOTIDE SEQUENCE [LARGE SCALE GENOMIC DNA]</scope>
    <source>
        <strain evidence="7">cv. F153</strain>
    </source>
</reference>
<dbReference type="PANTHER" id="PTHR47447:SF28">
    <property type="entry name" value="PENTACOTRIPEPTIDE-REPEAT REGION OF PRORP DOMAIN-CONTAINING PROTEIN"/>
    <property type="match status" value="1"/>
</dbReference>
<accession>A0A6P5ESW5</accession>
<dbReference type="PANTHER" id="PTHR47447">
    <property type="entry name" value="OS03G0856100 PROTEIN"/>
    <property type="match status" value="1"/>
</dbReference>
<dbReference type="Pfam" id="PF01535">
    <property type="entry name" value="PPR"/>
    <property type="match status" value="1"/>
</dbReference>
<feature type="repeat" description="PPR" evidence="4">
    <location>
        <begin position="567"/>
        <end position="601"/>
    </location>
</feature>
<feature type="compositionally biased region" description="Pro residues" evidence="5">
    <location>
        <begin position="16"/>
        <end position="26"/>
    </location>
</feature>
<evidence type="ECO:0000256" key="2">
    <source>
        <dbReference type="ARBA" id="ARBA00022737"/>
    </source>
</evidence>
<dbReference type="Proteomes" id="UP000515123">
    <property type="component" value="Linkage group 4"/>
</dbReference>
<keyword evidence="3" id="KW-0809">Transit peptide</keyword>
<evidence type="ECO:0000259" key="6">
    <source>
        <dbReference type="Pfam" id="PF17177"/>
    </source>
</evidence>
<organism evidence="7 8">
    <name type="scientific">Ananas comosus</name>
    <name type="common">Pineapple</name>
    <name type="synonym">Ananas ananas</name>
    <dbReference type="NCBI Taxonomy" id="4615"/>
    <lineage>
        <taxon>Eukaryota</taxon>
        <taxon>Viridiplantae</taxon>
        <taxon>Streptophyta</taxon>
        <taxon>Embryophyta</taxon>
        <taxon>Tracheophyta</taxon>
        <taxon>Spermatophyta</taxon>
        <taxon>Magnoliopsida</taxon>
        <taxon>Liliopsida</taxon>
        <taxon>Poales</taxon>
        <taxon>Bromeliaceae</taxon>
        <taxon>Bromelioideae</taxon>
        <taxon>Ananas</taxon>
    </lineage>
</organism>
<feature type="region of interest" description="Disordered" evidence="5">
    <location>
        <begin position="12"/>
        <end position="62"/>
    </location>
</feature>
<feature type="compositionally biased region" description="Low complexity" evidence="5">
    <location>
        <begin position="50"/>
        <end position="62"/>
    </location>
</feature>
<dbReference type="PROSITE" id="PS51375">
    <property type="entry name" value="PPR"/>
    <property type="match status" value="5"/>
</dbReference>
<dbReference type="InterPro" id="IPR002885">
    <property type="entry name" value="PPR_rpt"/>
</dbReference>
<name>A0A6P5ESW5_ANACO</name>
<dbReference type="Pfam" id="PF17177">
    <property type="entry name" value="PPR_long"/>
    <property type="match status" value="1"/>
</dbReference>
<dbReference type="InterPro" id="IPR033443">
    <property type="entry name" value="PROP1-like_PPR_dom"/>
</dbReference>
<feature type="domain" description="PROP1-like PPR" evidence="6">
    <location>
        <begin position="308"/>
        <end position="466"/>
    </location>
</feature>
<feature type="repeat" description="PPR" evidence="4">
    <location>
        <begin position="403"/>
        <end position="437"/>
    </location>
</feature>
<dbReference type="InterPro" id="IPR011990">
    <property type="entry name" value="TPR-like_helical_dom_sf"/>
</dbReference>
<dbReference type="OrthoDB" id="185373at2759"/>
<proteinExistence type="inferred from homology"/>
<evidence type="ECO:0000256" key="1">
    <source>
        <dbReference type="ARBA" id="ARBA00007626"/>
    </source>
</evidence>
<dbReference type="Gramene" id="Aco011013.1.mrna1">
    <property type="protein sequence ID" value="Aco011013.1.mrna1"/>
    <property type="gene ID" value="Aco011013.1.path1"/>
</dbReference>
<dbReference type="RefSeq" id="XP_020086821.1">
    <property type="nucleotide sequence ID" value="XM_020231232.1"/>
</dbReference>
<feature type="repeat" description="PPR" evidence="4">
    <location>
        <begin position="532"/>
        <end position="566"/>
    </location>
</feature>
<dbReference type="Pfam" id="PF13041">
    <property type="entry name" value="PPR_2"/>
    <property type="match status" value="1"/>
</dbReference>
<evidence type="ECO:0000256" key="4">
    <source>
        <dbReference type="PROSITE-ProRule" id="PRU00708"/>
    </source>
</evidence>
<protein>
    <submittedName>
        <fullName evidence="8">Pentatricopeptide repeat-containing protein At5g02830, chloroplastic isoform X1</fullName>
    </submittedName>
</protein>
<reference evidence="8" key="2">
    <citation type="submission" date="2025-08" db="UniProtKB">
        <authorList>
            <consortium name="RefSeq"/>
        </authorList>
    </citation>
    <scope>IDENTIFICATION</scope>
    <source>
        <tissue evidence="8">Leaf</tissue>
    </source>
</reference>
<evidence type="ECO:0000313" key="8">
    <source>
        <dbReference type="RefSeq" id="XP_020086821.1"/>
    </source>
</evidence>
<evidence type="ECO:0000256" key="5">
    <source>
        <dbReference type="SAM" id="MobiDB-lite"/>
    </source>
</evidence>
<feature type="repeat" description="PPR" evidence="4">
    <location>
        <begin position="368"/>
        <end position="402"/>
    </location>
</feature>
<comment type="similarity">
    <text evidence="1">Belongs to the PPR family. P subfamily.</text>
</comment>
<evidence type="ECO:0000313" key="7">
    <source>
        <dbReference type="Proteomes" id="UP000515123"/>
    </source>
</evidence>
<gene>
    <name evidence="8" type="primary">LOC109709157</name>
</gene>
<dbReference type="Gene3D" id="1.25.40.10">
    <property type="entry name" value="Tetratricopeptide repeat domain"/>
    <property type="match status" value="3"/>
</dbReference>
<keyword evidence="7" id="KW-1185">Reference proteome</keyword>
<dbReference type="NCBIfam" id="TIGR00756">
    <property type="entry name" value="PPR"/>
    <property type="match status" value="6"/>
</dbReference>
<dbReference type="AlphaFoldDB" id="A0A6P5ESW5"/>